<dbReference type="PROSITE" id="PS51819">
    <property type="entry name" value="VOC"/>
    <property type="match status" value="1"/>
</dbReference>
<dbReference type="KEGG" id="xac:XAC0586"/>
<dbReference type="PANTHER" id="PTHR35006">
    <property type="entry name" value="GLYOXALASE FAMILY PROTEIN (AFU_ORTHOLOGUE AFUA_5G14830)"/>
    <property type="match status" value="1"/>
</dbReference>
<dbReference type="Proteomes" id="UP000000576">
    <property type="component" value="Chromosome"/>
</dbReference>
<dbReference type="PANTHER" id="PTHR35006:SF1">
    <property type="entry name" value="BLL2941 PROTEIN"/>
    <property type="match status" value="1"/>
</dbReference>
<name>A0AAI8ERG7_XANAC</name>
<reference evidence="2 3" key="1">
    <citation type="journal article" date="2002" name="Nature">
        <title>Comparison of the genomes of two Xanthomonas pathogens with differing host specificities.</title>
        <authorList>
            <person name="da Silva A.C."/>
            <person name="Ferro J.A."/>
            <person name="Reinach F.C."/>
            <person name="Farah C.S."/>
            <person name="Furlan L.R."/>
            <person name="Quaggio R.B."/>
            <person name="Monteiro-Vitorello C.B."/>
            <person name="Van Sluys M.A."/>
            <person name="Almeida N.F."/>
            <person name="Alves L.M."/>
            <person name="do Amaral A.M."/>
            <person name="Bertolini M.C."/>
            <person name="Camargo L.E."/>
            <person name="Camarotte G."/>
            <person name="Cannavan F."/>
            <person name="Cardozo J."/>
            <person name="Chambergo F."/>
            <person name="Ciapina L.P."/>
            <person name="Cicarelli R.M."/>
            <person name="Coutinho L.L."/>
            <person name="Cursino-Santos J.R."/>
            <person name="El-Dorry H."/>
            <person name="Faria J.B."/>
            <person name="Ferreira A.J."/>
            <person name="Ferreira R.C."/>
            <person name="Ferro M.I."/>
            <person name="Formighieri E.F."/>
            <person name="Franco M.C."/>
            <person name="Greggio C.C."/>
            <person name="Gruber A."/>
            <person name="Katsuyama A.M."/>
            <person name="Kishi L.T."/>
            <person name="Leite R.P."/>
            <person name="Lemos E.G."/>
            <person name="Lemos M.V."/>
            <person name="Locali E.C."/>
            <person name="Machado M.A."/>
            <person name="Madeira A.M."/>
            <person name="Martinez-Rossi N.M."/>
            <person name="Martins E.C."/>
            <person name="Meidanis J."/>
            <person name="Menck C.F."/>
            <person name="Miyaki C.Y."/>
            <person name="Moon D.H."/>
            <person name="Moreira L.M."/>
            <person name="Novo M.T."/>
            <person name="Okura V.K."/>
            <person name="Oliveira M.C."/>
            <person name="Oliveira V.R."/>
            <person name="Pereira H.A."/>
            <person name="Rossi A."/>
            <person name="Sena J.A."/>
            <person name="Silva C."/>
            <person name="de Souza R.F."/>
            <person name="Spinola L.A."/>
            <person name="Takita M.A."/>
            <person name="Tamura R.E."/>
            <person name="Teixeira E.C."/>
            <person name="Tezza R.I."/>
            <person name="Trindade dos Santos M."/>
            <person name="Truffi D."/>
            <person name="Tsai S.M."/>
            <person name="White F.F."/>
            <person name="Setubal J.C."/>
            <person name="Kitajima J.P."/>
        </authorList>
    </citation>
    <scope>NUCLEOTIDE SEQUENCE [LARGE SCALE GENOMIC DNA]</scope>
    <source>
        <strain evidence="2 3">306</strain>
    </source>
</reference>
<dbReference type="Gene3D" id="3.10.180.10">
    <property type="entry name" value="2,3-Dihydroxybiphenyl 1,2-Dioxygenase, domain 1"/>
    <property type="match status" value="1"/>
</dbReference>
<proteinExistence type="predicted"/>
<dbReference type="Pfam" id="PF00903">
    <property type="entry name" value="Glyoxalase"/>
    <property type="match status" value="1"/>
</dbReference>
<evidence type="ECO:0000313" key="3">
    <source>
        <dbReference type="Proteomes" id="UP000000576"/>
    </source>
</evidence>
<evidence type="ECO:0000313" key="2">
    <source>
        <dbReference type="EMBL" id="AAM35475.1"/>
    </source>
</evidence>
<dbReference type="InterPro" id="IPR004360">
    <property type="entry name" value="Glyas_Fos-R_dOase_dom"/>
</dbReference>
<dbReference type="InterPro" id="IPR037523">
    <property type="entry name" value="VOC_core"/>
</dbReference>
<organism evidence="2 3">
    <name type="scientific">Xanthomonas axonopodis pv. citri (strain 306)</name>
    <dbReference type="NCBI Taxonomy" id="190486"/>
    <lineage>
        <taxon>Bacteria</taxon>
        <taxon>Pseudomonadati</taxon>
        <taxon>Pseudomonadota</taxon>
        <taxon>Gammaproteobacteria</taxon>
        <taxon>Lysobacterales</taxon>
        <taxon>Lysobacteraceae</taxon>
        <taxon>Xanthomonas</taxon>
    </lineage>
</organism>
<evidence type="ECO:0000259" key="1">
    <source>
        <dbReference type="PROSITE" id="PS51819"/>
    </source>
</evidence>
<gene>
    <name evidence="2" type="ordered locus">XAC0586</name>
</gene>
<protein>
    <recommendedName>
        <fullName evidence="1">VOC domain-containing protein</fullName>
    </recommendedName>
</protein>
<feature type="domain" description="VOC" evidence="1">
    <location>
        <begin position="34"/>
        <end position="162"/>
    </location>
</feature>
<dbReference type="AlphaFoldDB" id="A0AAI8ERG7"/>
<dbReference type="InterPro" id="IPR029068">
    <property type="entry name" value="Glyas_Bleomycin-R_OHBP_Dase"/>
</dbReference>
<sequence length="164" mass="17397">MRLMGVAADAHGRYGAAGAVAYAAHPRDQQDDVMLNHVMVGTNDIARARAFYDAVLGGVFSAPAPFVNQAVSGHTRLFYRHAGSTFCVSEPINDEPASPGNGATIGFKCDSPEQVQHFHDIAVAAGGISIEKPPGLRESSMGPTWLAYVRDPDGNKLCAIYRPA</sequence>
<accession>A0AAI8ERG7</accession>
<dbReference type="EMBL" id="AE008923">
    <property type="protein sequence ID" value="AAM35475.1"/>
    <property type="molecule type" value="Genomic_DNA"/>
</dbReference>
<dbReference type="SUPFAM" id="SSF54593">
    <property type="entry name" value="Glyoxalase/Bleomycin resistance protein/Dihydroxybiphenyl dioxygenase"/>
    <property type="match status" value="1"/>
</dbReference>
<dbReference type="CDD" id="cd07262">
    <property type="entry name" value="VOC_like"/>
    <property type="match status" value="1"/>
</dbReference>